<dbReference type="Proteomes" id="UP000253872">
    <property type="component" value="Unassembled WGS sequence"/>
</dbReference>
<accession>A0A369YLD6</accession>
<dbReference type="AlphaFoldDB" id="A0A369YLD6"/>
<comment type="caution">
    <text evidence="2">The sequence shown here is derived from an EMBL/GenBank/DDBJ whole genome shotgun (WGS) entry which is preliminary data.</text>
</comment>
<gene>
    <name evidence="2" type="ORF">DPV93_05525</name>
</gene>
<proteinExistence type="predicted"/>
<organism evidence="2 3">
    <name type="scientific">Haemophilus sputorum</name>
    <dbReference type="NCBI Taxonomy" id="1078480"/>
    <lineage>
        <taxon>Bacteria</taxon>
        <taxon>Pseudomonadati</taxon>
        <taxon>Pseudomonadota</taxon>
        <taxon>Gammaproteobacteria</taxon>
        <taxon>Pasteurellales</taxon>
        <taxon>Pasteurellaceae</taxon>
        <taxon>Haemophilus</taxon>
    </lineage>
</organism>
<keyword evidence="1" id="KW-0472">Membrane</keyword>
<dbReference type="STRING" id="1035839.GCA_000238795_01357"/>
<keyword evidence="1" id="KW-0812">Transmembrane</keyword>
<dbReference type="EMBL" id="QEPN01000003">
    <property type="protein sequence ID" value="RDE72736.1"/>
    <property type="molecule type" value="Genomic_DNA"/>
</dbReference>
<feature type="transmembrane region" description="Helical" evidence="1">
    <location>
        <begin position="83"/>
        <end position="102"/>
    </location>
</feature>
<evidence type="ECO:0000313" key="3">
    <source>
        <dbReference type="Proteomes" id="UP000253872"/>
    </source>
</evidence>
<name>A0A369YLD6_9PAST</name>
<sequence>MNKLNPELPCPHCNAPVKGTLIKGLAGVKQCPSCQKKIKYHKPALGAVFKDIWKQLAIFMVLFCLLTVVLFMFGVNMSEHTPYFGPILGVIFAYFVIVPVQVKHSYFEKDE</sequence>
<evidence type="ECO:0000256" key="1">
    <source>
        <dbReference type="SAM" id="Phobius"/>
    </source>
</evidence>
<feature type="transmembrane region" description="Helical" evidence="1">
    <location>
        <begin position="56"/>
        <end position="77"/>
    </location>
</feature>
<protein>
    <submittedName>
        <fullName evidence="2">Uncharacterized protein</fullName>
    </submittedName>
</protein>
<keyword evidence="1" id="KW-1133">Transmembrane helix</keyword>
<dbReference type="RefSeq" id="WP_111402806.1">
    <property type="nucleotide sequence ID" value="NZ_QEPN01000003.1"/>
</dbReference>
<evidence type="ECO:0000313" key="2">
    <source>
        <dbReference type="EMBL" id="RDE72736.1"/>
    </source>
</evidence>
<reference evidence="2 3" key="1">
    <citation type="submission" date="2018-05" db="EMBL/GenBank/DDBJ databases">
        <title>Draft Genome Sequences for a Diverse set of 7 Haemophilus Species.</title>
        <authorList>
            <person name="Nichols M."/>
            <person name="Topaz N."/>
            <person name="Wang X."/>
            <person name="Wang X."/>
            <person name="Boxrud D."/>
        </authorList>
    </citation>
    <scope>NUCLEOTIDE SEQUENCE [LARGE SCALE GENOMIC DNA]</scope>
    <source>
        <strain evidence="2 3">C2002001239</strain>
    </source>
</reference>